<organism evidence="2 3">
    <name type="scientific">Acinetobacter terrae</name>
    <dbReference type="NCBI Taxonomy" id="2731247"/>
    <lineage>
        <taxon>Bacteria</taxon>
        <taxon>Pseudomonadati</taxon>
        <taxon>Pseudomonadota</taxon>
        <taxon>Gammaproteobacteria</taxon>
        <taxon>Moraxellales</taxon>
        <taxon>Moraxellaceae</taxon>
        <taxon>Acinetobacter</taxon>
        <taxon>Acinetobacter Taxon 24</taxon>
    </lineage>
</organism>
<reference evidence="2 3" key="1">
    <citation type="submission" date="2020-04" db="EMBL/GenBank/DDBJ databases">
        <title>Acinetobacter Taxon 24.</title>
        <authorList>
            <person name="Nemec A."/>
            <person name="Radolfova-Krizova L."/>
            <person name="Higgins P.G."/>
            <person name="Spanelova P."/>
        </authorList>
    </citation>
    <scope>NUCLEOTIDE SEQUENCE [LARGE SCALE GENOMIC DNA]</scope>
    <source>
        <strain evidence="2 3">ANC 5380</strain>
    </source>
</reference>
<dbReference type="RefSeq" id="WP_171541099.1">
    <property type="nucleotide sequence ID" value="NZ_JABERL010000060.1"/>
</dbReference>
<comment type="caution">
    <text evidence="2">The sequence shown here is derived from an EMBL/GenBank/DDBJ whole genome shotgun (WGS) entry which is preliminary data.</text>
</comment>
<feature type="region of interest" description="Disordered" evidence="1">
    <location>
        <begin position="479"/>
        <end position="501"/>
    </location>
</feature>
<dbReference type="AlphaFoldDB" id="A0A7Y2WC12"/>
<protein>
    <recommendedName>
        <fullName evidence="4">Mobilization protein</fullName>
    </recommendedName>
</protein>
<dbReference type="EMBL" id="JABERL010000060">
    <property type="protein sequence ID" value="NNH78937.1"/>
    <property type="molecule type" value="Genomic_DNA"/>
</dbReference>
<dbReference type="Proteomes" id="UP000569202">
    <property type="component" value="Unassembled WGS sequence"/>
</dbReference>
<accession>A0A7Y2WC12</accession>
<proteinExistence type="predicted"/>
<feature type="region of interest" description="Disordered" evidence="1">
    <location>
        <begin position="290"/>
        <end position="323"/>
    </location>
</feature>
<feature type="compositionally biased region" description="Basic and acidic residues" evidence="1">
    <location>
        <begin position="290"/>
        <end position="312"/>
    </location>
</feature>
<evidence type="ECO:0008006" key="4">
    <source>
        <dbReference type="Google" id="ProtNLM"/>
    </source>
</evidence>
<name>A0A7Y2WC12_9GAMM</name>
<feature type="region of interest" description="Disordered" evidence="1">
    <location>
        <begin position="534"/>
        <end position="570"/>
    </location>
</feature>
<feature type="compositionally biased region" description="Polar residues" evidence="1">
    <location>
        <begin position="534"/>
        <end position="544"/>
    </location>
</feature>
<gene>
    <name evidence="2" type="ORF">HLH17_15040</name>
</gene>
<evidence type="ECO:0000313" key="3">
    <source>
        <dbReference type="Proteomes" id="UP000569202"/>
    </source>
</evidence>
<sequence length="622" mass="72472">MIVDFFRRGTGAAKGPIDYLLGKDRDREHAKLLAGDLQEVTDLIDSSGYTKKYTAGCLSFYEHDLKEEDKQKIMADFEKTLFPGLSSDNYRILWVKHQDKVNAETGKTRLELNFLIPNIEIQTGKRLQPFFAKEDLFRVDCFKKMVNFEYGLFDPDDPINRRAIKVAKNLPKDKKEFIEALGEEVKLAISENLLSDRESLISWFDEIGLEITRITKRAISVKHPNYPERMPIPLKGELYEQNFRNTNEGEDLKREASAEYRKRAEERYNTSCERYNKFCEEKRQFHIERYGSRNRHGEAEPERRDKQQEKQNPDGNQYIGDDFEQGKPEVTARYTSADQNNAGQLAATERIKPSYRTANSDQENPFFIHYSTSLDSTYFAYQQYLFRLRQQREAKRNKRAKGATSEIRYSYPGSNSEIQRYEPQNLPTWGQINDVRSQLIENHRRTTAAIEATTERAKRELASTRSLWRLDREIREADSHLRREAHPSREDSHLLSRDHPETTRANTLRAFFRGFTEQLKSVFRETFDQVGQFFTDQRSGQARNTGPVAEPPRSGGRERDQKADPFVSTRPAAETIKLAELDTAVIGKALSQVKENMLNDKNVNHIKVQEKKNDNRYDHSLF</sequence>
<evidence type="ECO:0000256" key="1">
    <source>
        <dbReference type="SAM" id="MobiDB-lite"/>
    </source>
</evidence>
<evidence type="ECO:0000313" key="2">
    <source>
        <dbReference type="EMBL" id="NNH78937.1"/>
    </source>
</evidence>